<feature type="region of interest" description="Disordered" evidence="1">
    <location>
        <begin position="181"/>
        <end position="236"/>
    </location>
</feature>
<gene>
    <name evidence="2" type="ORF">GC722_08280</name>
</gene>
<protein>
    <submittedName>
        <fullName evidence="2">Uncharacterized protein</fullName>
    </submittedName>
</protein>
<dbReference type="Proteomes" id="UP000435304">
    <property type="component" value="Unassembled WGS sequence"/>
</dbReference>
<name>A0A6A9UTN3_9ACTN</name>
<comment type="caution">
    <text evidence="2">The sequence shown here is derived from an EMBL/GenBank/DDBJ whole genome shotgun (WGS) entry which is preliminary data.</text>
</comment>
<evidence type="ECO:0000256" key="1">
    <source>
        <dbReference type="SAM" id="MobiDB-lite"/>
    </source>
</evidence>
<feature type="compositionally biased region" description="Basic and acidic residues" evidence="1">
    <location>
        <begin position="212"/>
        <end position="236"/>
    </location>
</feature>
<evidence type="ECO:0000313" key="2">
    <source>
        <dbReference type="EMBL" id="MVA76018.1"/>
    </source>
</evidence>
<accession>A0A6A9UTN3</accession>
<reference evidence="2 3" key="1">
    <citation type="submission" date="2019-12" db="EMBL/GenBank/DDBJ databases">
        <title>Auraticoccus cholistani sp. nov., an actinomycete isolated from soil of Cholistan desert.</title>
        <authorList>
            <person name="Cheema M.T."/>
        </authorList>
    </citation>
    <scope>NUCLEOTIDE SEQUENCE [LARGE SCALE GENOMIC DNA]</scope>
    <source>
        <strain evidence="2 3">F435</strain>
    </source>
</reference>
<sequence>MPTDTHLPRGDVARRLFPEVRELTRTMTVSEACRRTGVHRTPYLRWLARPCPDRELHHAYQVDVLFDALREDPHASVRTLTRRLAAAGLPADPRTVHYLREEARSHLPPPPPLPEGWTFTDAYRTLGIDKGRLRRMVQLLGMPDPLPGPGPSRWPEDVWRSLGPRLDRLVWRRDEVRAYLGRDRPGGRRTPLPPPGGKDEKGHWWLPAQVREWARQHDEEPAGRPDPDREDALTRP</sequence>
<evidence type="ECO:0000313" key="3">
    <source>
        <dbReference type="Proteomes" id="UP000435304"/>
    </source>
</evidence>
<dbReference type="RefSeq" id="WP_156609484.1">
    <property type="nucleotide sequence ID" value="NZ_WPCU01000005.1"/>
</dbReference>
<dbReference type="EMBL" id="WPCU01000005">
    <property type="protein sequence ID" value="MVA76018.1"/>
    <property type="molecule type" value="Genomic_DNA"/>
</dbReference>
<proteinExistence type="predicted"/>
<organism evidence="2 3">
    <name type="scientific">Auraticoccus cholistanensis</name>
    <dbReference type="NCBI Taxonomy" id="2656650"/>
    <lineage>
        <taxon>Bacteria</taxon>
        <taxon>Bacillati</taxon>
        <taxon>Actinomycetota</taxon>
        <taxon>Actinomycetes</taxon>
        <taxon>Propionibacteriales</taxon>
        <taxon>Propionibacteriaceae</taxon>
        <taxon>Auraticoccus</taxon>
    </lineage>
</organism>
<dbReference type="AlphaFoldDB" id="A0A6A9UTN3"/>
<keyword evidence="3" id="KW-1185">Reference proteome</keyword>